<dbReference type="AlphaFoldDB" id="A0A0U4WNQ7"/>
<dbReference type="Proteomes" id="UP000064137">
    <property type="component" value="Chromosome"/>
</dbReference>
<keyword evidence="1" id="KW-0732">Signal</keyword>
<dbReference type="RefSeq" id="WP_059316306.1">
    <property type="nucleotide sequence ID" value="NZ_CP013987.1"/>
</dbReference>
<evidence type="ECO:0000313" key="2">
    <source>
        <dbReference type="EMBL" id="ALZ86204.1"/>
    </source>
</evidence>
<dbReference type="KEGG" id="por:APT59_19085"/>
<evidence type="ECO:0000313" key="3">
    <source>
        <dbReference type="Proteomes" id="UP000064137"/>
    </source>
</evidence>
<dbReference type="OrthoDB" id="8161726at2"/>
<evidence type="ECO:0000256" key="1">
    <source>
        <dbReference type="SAM" id="SignalP"/>
    </source>
</evidence>
<protein>
    <submittedName>
        <fullName evidence="2">Excinuclease</fullName>
    </submittedName>
</protein>
<organism evidence="2 3">
    <name type="scientific">Pseudomonas oryzihabitans</name>
    <dbReference type="NCBI Taxonomy" id="47885"/>
    <lineage>
        <taxon>Bacteria</taxon>
        <taxon>Pseudomonadati</taxon>
        <taxon>Pseudomonadota</taxon>
        <taxon>Gammaproteobacteria</taxon>
        <taxon>Pseudomonadales</taxon>
        <taxon>Pseudomonadaceae</taxon>
        <taxon>Pseudomonas</taxon>
    </lineage>
</organism>
<sequence>MRLIAPALALTLSLAALLPTAAQARDTTLQLPFAEVVQEALAAKRLDGSVKFYLAGNPVPGKATVVNSSITTNQKTNAFNKTDEVACRWVLQSALIRLQEAAKAAGANAVTDITSYYKKNEWSDPSRYECHAGAFIAGVALKGKLVILK</sequence>
<feature type="chain" id="PRO_5006853668" evidence="1">
    <location>
        <begin position="25"/>
        <end position="149"/>
    </location>
</feature>
<name>A0A0U4WNQ7_9PSED</name>
<proteinExistence type="predicted"/>
<dbReference type="EMBL" id="CP013987">
    <property type="protein sequence ID" value="ALZ86204.1"/>
    <property type="molecule type" value="Genomic_DNA"/>
</dbReference>
<feature type="signal peptide" evidence="1">
    <location>
        <begin position="1"/>
        <end position="24"/>
    </location>
</feature>
<reference evidence="2 3" key="1">
    <citation type="submission" date="2016-01" db="EMBL/GenBank/DDBJ databases">
        <title>Annotation of Pseudomonas oryzihabitans USDA-ARS-USMARC-56511.</title>
        <authorList>
            <person name="Harhay G.P."/>
            <person name="Harhay D.M."/>
            <person name="Smith T.P.L."/>
            <person name="Bono J.L."/>
            <person name="Heaton M.P."/>
            <person name="Clawson M.L."/>
            <person name="Chitko-Mckown C.G."/>
            <person name="Capik S.F."/>
            <person name="DeDonder K.D."/>
            <person name="Apley M.D."/>
            <person name="Lubbers B.V."/>
            <person name="White B.J."/>
            <person name="Larson R.L."/>
        </authorList>
    </citation>
    <scope>NUCLEOTIDE SEQUENCE [LARGE SCALE GENOMIC DNA]</scope>
    <source>
        <strain evidence="2 3">USDA-ARS-USMARC-56511</strain>
    </source>
</reference>
<accession>A0A0U4WNQ7</accession>
<gene>
    <name evidence="2" type="ORF">APT59_19085</name>
</gene>